<dbReference type="Bgee" id="FBgn0268331">
    <property type="expression patterns" value="Expressed in male reproductive system and 2 other cell types or tissues"/>
</dbReference>
<proteinExistence type="predicted"/>
<reference evidence="2" key="1">
    <citation type="journal article" date="2013" name="Genome Res.">
        <title>A second-generation assembly of the Drosophila simulans genome provides new insights into patterns of lineage-specific divergence.</title>
        <authorList>
            <person name="Hu T.T."/>
            <person name="Eisen M.B."/>
            <person name="Thornton K.R."/>
            <person name="Andolfatto P."/>
        </authorList>
    </citation>
    <scope>NUCLEOTIDE SEQUENCE [LARGE SCALE GENOMIC DNA]</scope>
    <source>
        <strain evidence="2">W501</strain>
    </source>
</reference>
<reference evidence="2" key="3">
    <citation type="submission" date="2015-04" db="EMBL/GenBank/DDBJ databases">
        <authorList>
            <consortium name="FlyBase"/>
        </authorList>
    </citation>
    <scope>NUCLEOTIDE SEQUENCE</scope>
    <source>
        <strain evidence="2">W501</strain>
    </source>
</reference>
<evidence type="ECO:0000256" key="1">
    <source>
        <dbReference type="SAM" id="Phobius"/>
    </source>
</evidence>
<organism evidence="2">
    <name type="scientific">Drosophila simulans</name>
    <name type="common">Fruit fly</name>
    <dbReference type="NCBI Taxonomy" id="7240"/>
    <lineage>
        <taxon>Eukaryota</taxon>
        <taxon>Metazoa</taxon>
        <taxon>Ecdysozoa</taxon>
        <taxon>Arthropoda</taxon>
        <taxon>Hexapoda</taxon>
        <taxon>Insecta</taxon>
        <taxon>Pterygota</taxon>
        <taxon>Neoptera</taxon>
        <taxon>Endopterygota</taxon>
        <taxon>Diptera</taxon>
        <taxon>Brachycera</taxon>
        <taxon>Muscomorpha</taxon>
        <taxon>Ephydroidea</taxon>
        <taxon>Drosophilidae</taxon>
        <taxon>Drosophila</taxon>
        <taxon>Sophophora</taxon>
    </lineage>
</organism>
<name>A0A0J9RXH1_DROSI</name>
<gene>
    <name evidence="2" type="primary">Dsim\GD27041</name>
    <name evidence="2" type="ORF">Dsimw501_GD27041</name>
</gene>
<evidence type="ECO:0000313" key="2">
    <source>
        <dbReference type="EMBL" id="KMZ00379.1"/>
    </source>
</evidence>
<keyword evidence="1" id="KW-0472">Membrane</keyword>
<dbReference type="Proteomes" id="UP000035880">
    <property type="component" value="Chromosome 3L"/>
</dbReference>
<keyword evidence="1" id="KW-0812">Transmembrane</keyword>
<dbReference type="AlphaFoldDB" id="A0A0J9RXH1"/>
<feature type="transmembrane region" description="Helical" evidence="1">
    <location>
        <begin position="73"/>
        <end position="95"/>
    </location>
</feature>
<reference evidence="2" key="2">
    <citation type="submission" date="2014-06" db="EMBL/GenBank/DDBJ databases">
        <authorList>
            <person name="Hu T."/>
            <person name="Eisen M.B."/>
            <person name="Thornton K.R."/>
            <person name="Andolfatto P."/>
        </authorList>
    </citation>
    <scope>NUCLEOTIDE SEQUENCE</scope>
    <source>
        <strain evidence="2">W501</strain>
    </source>
</reference>
<sequence length="189" mass="21826">MRRIRHGHRQATLKLFPLVIRDGSPAHPSAVVHGTPRYECFPLWPSVKLSAHMINICGQRHCSTMHSYSANSIWLLSWPSAIFSLINRVVWLLTFNCEFHTETHKRLFLEVFLAIKSIDVFGISNFYDVLERIGNVQRKLTDIATCNSTILRNKEIARVERKFITKGLSPNDRTLVICERQTDIANRLQ</sequence>
<accession>A0A0J9RXH1</accession>
<dbReference type="EMBL" id="CM002912">
    <property type="protein sequence ID" value="KMZ00379.1"/>
    <property type="molecule type" value="Genomic_DNA"/>
</dbReference>
<keyword evidence="1" id="KW-1133">Transmembrane helix</keyword>
<feature type="transmembrane region" description="Helical" evidence="1">
    <location>
        <begin position="107"/>
        <end position="130"/>
    </location>
</feature>
<protein>
    <submittedName>
        <fullName evidence="2">Uncharacterized protein, isoform A</fullName>
    </submittedName>
</protein>